<dbReference type="PANTHER" id="PTHR33545:SF5">
    <property type="entry name" value="UPF0750 MEMBRANE PROTEIN YITT"/>
    <property type="match status" value="1"/>
</dbReference>
<reference evidence="7 8" key="1">
    <citation type="journal article" date="2009" name="BMC Genomics">
        <title>Complete genome sequence of the sugarcane nitrogen-fixing endophyte Gluconacetobacter diazotrophicus Pal5.</title>
        <authorList>
            <person name="Bertalan M."/>
            <person name="Albano R."/>
            <person name="Padua V."/>
            <person name="Rouws L."/>
            <person name="Rojas C."/>
            <person name="Hemerly A."/>
            <person name="Teixeira K."/>
            <person name="Schwab S."/>
            <person name="Araujo J."/>
            <person name="Oliveira A."/>
            <person name="Franca L."/>
            <person name="Magalhaes V."/>
            <person name="Alqueres S."/>
            <person name="Cardoso A."/>
            <person name="Almeida W."/>
            <person name="Loureiro M.M."/>
            <person name="Nogueira E."/>
            <person name="Cidade D."/>
            <person name="Oliveira D."/>
            <person name="Simao T."/>
            <person name="Macedo J."/>
            <person name="Valadao A."/>
            <person name="Dreschsel M."/>
            <person name="Freitas F."/>
            <person name="Vidal M."/>
            <person name="Guedes H."/>
            <person name="Rodrigues E."/>
            <person name="Meneses C."/>
            <person name="Brioso P."/>
            <person name="Pozzer L."/>
            <person name="Figueiredo D."/>
            <person name="Montano H."/>
            <person name="Junior J."/>
            <person name="Filho G."/>
            <person name="Flores V."/>
            <person name="Ferreira B."/>
            <person name="Branco A."/>
            <person name="Gonzalez P."/>
            <person name="Guillobel H."/>
            <person name="Lemos M."/>
            <person name="Seibel L."/>
            <person name="Macedo J."/>
            <person name="Alves-Ferreira M."/>
            <person name="Sachetto-Martins G."/>
            <person name="Coelho A."/>
            <person name="Santos E."/>
            <person name="Amaral G."/>
            <person name="Neves A."/>
            <person name="Pacheco A.B."/>
            <person name="Carvalho D."/>
            <person name="Lery L."/>
            <person name="Bisch P."/>
            <person name="Rossle S.C."/>
            <person name="Urmenyi T."/>
            <person name="Kruger W.V."/>
            <person name="Martins O."/>
            <person name="Baldani J.I."/>
            <person name="Ferreira P.C."/>
        </authorList>
    </citation>
    <scope>NUCLEOTIDE SEQUENCE [LARGE SCALE GENOMIC DNA]</scope>
    <source>
        <strain evidence="8">ATCC 49037 / DSM 5601 / CCUG 37298 / CIP 103539 / LMG 7603 / PAl5</strain>
    </source>
</reference>
<evidence type="ECO:0000313" key="7">
    <source>
        <dbReference type="EMBL" id="CAP54260.1"/>
    </source>
</evidence>
<feature type="transmembrane region" description="Helical" evidence="6">
    <location>
        <begin position="199"/>
        <end position="216"/>
    </location>
</feature>
<keyword evidence="3 6" id="KW-0812">Transmembrane</keyword>
<feature type="transmembrane region" description="Helical" evidence="6">
    <location>
        <begin position="107"/>
        <end position="127"/>
    </location>
</feature>
<evidence type="ECO:0000256" key="2">
    <source>
        <dbReference type="ARBA" id="ARBA00022475"/>
    </source>
</evidence>
<evidence type="ECO:0000313" key="8">
    <source>
        <dbReference type="Proteomes" id="UP000001176"/>
    </source>
</evidence>
<evidence type="ECO:0008006" key="9">
    <source>
        <dbReference type="Google" id="ProtNLM"/>
    </source>
</evidence>
<feature type="transmembrane region" description="Helical" evidence="6">
    <location>
        <begin position="133"/>
        <end position="151"/>
    </location>
</feature>
<dbReference type="Pfam" id="PF02588">
    <property type="entry name" value="YitT_membrane"/>
    <property type="match status" value="1"/>
</dbReference>
<dbReference type="KEGG" id="gdi:GDI0317"/>
<keyword evidence="8" id="KW-1185">Reference proteome</keyword>
<evidence type="ECO:0000256" key="1">
    <source>
        <dbReference type="ARBA" id="ARBA00004651"/>
    </source>
</evidence>
<evidence type="ECO:0000256" key="4">
    <source>
        <dbReference type="ARBA" id="ARBA00022989"/>
    </source>
</evidence>
<feature type="transmembrane region" description="Helical" evidence="6">
    <location>
        <begin position="71"/>
        <end position="95"/>
    </location>
</feature>
<protein>
    <recommendedName>
        <fullName evidence="9">YitT family protein</fullName>
    </recommendedName>
</protein>
<comment type="subcellular location">
    <subcellularLocation>
        <location evidence="1">Cell membrane</location>
        <topology evidence="1">Multi-pass membrane protein</topology>
    </subcellularLocation>
</comment>
<keyword evidence="4 6" id="KW-1133">Transmembrane helix</keyword>
<evidence type="ECO:0000256" key="6">
    <source>
        <dbReference type="SAM" id="Phobius"/>
    </source>
</evidence>
<dbReference type="InterPro" id="IPR003740">
    <property type="entry name" value="YitT"/>
</dbReference>
<organism evidence="7 8">
    <name type="scientific">Gluconacetobacter diazotrophicus (strain ATCC 49037 / DSM 5601 / CCUG 37298 / CIP 103539 / LMG 7603 / PAl5)</name>
    <dbReference type="NCBI Taxonomy" id="272568"/>
    <lineage>
        <taxon>Bacteria</taxon>
        <taxon>Pseudomonadati</taxon>
        <taxon>Pseudomonadota</taxon>
        <taxon>Alphaproteobacteria</taxon>
        <taxon>Acetobacterales</taxon>
        <taxon>Acetobacteraceae</taxon>
        <taxon>Gluconacetobacter</taxon>
    </lineage>
</organism>
<dbReference type="GO" id="GO:0005886">
    <property type="term" value="C:plasma membrane"/>
    <property type="evidence" value="ECO:0007669"/>
    <property type="project" value="UniProtKB-SubCell"/>
</dbReference>
<feature type="transmembrane region" description="Helical" evidence="6">
    <location>
        <begin position="38"/>
        <end position="59"/>
    </location>
</feature>
<dbReference type="Proteomes" id="UP000001176">
    <property type="component" value="Chromosome"/>
</dbReference>
<keyword evidence="2" id="KW-1003">Cell membrane</keyword>
<keyword evidence="5 6" id="KW-0472">Membrane</keyword>
<dbReference type="AlphaFoldDB" id="A9H4X3"/>
<dbReference type="InterPro" id="IPR051461">
    <property type="entry name" value="UPF0750_membrane"/>
</dbReference>
<gene>
    <name evidence="7" type="ordered locus">GDI0317</name>
</gene>
<evidence type="ECO:0000256" key="3">
    <source>
        <dbReference type="ARBA" id="ARBA00022692"/>
    </source>
</evidence>
<evidence type="ECO:0000256" key="5">
    <source>
        <dbReference type="ARBA" id="ARBA00023136"/>
    </source>
</evidence>
<dbReference type="PANTHER" id="PTHR33545">
    <property type="entry name" value="UPF0750 MEMBRANE PROTEIN YITT-RELATED"/>
    <property type="match status" value="1"/>
</dbReference>
<proteinExistence type="predicted"/>
<accession>A9H4X3</accession>
<feature type="transmembrane region" description="Helical" evidence="6">
    <location>
        <begin position="172"/>
        <end position="193"/>
    </location>
</feature>
<dbReference type="EMBL" id="AM889285">
    <property type="protein sequence ID" value="CAP54260.1"/>
    <property type="molecule type" value="Genomic_DNA"/>
</dbReference>
<name>A9H4X3_GLUDA</name>
<sequence length="304" mass="32222">MRSLGEAPPVSPFVRMADMPSPPSADRNPLRHSVFEDAYALVIGCSLIVLGLACLHRAGLVTGGVAGVALLLSYVLPLSAGMLFTLINIPFLLFASRTMGIAFTVKTLLVSSSITLFSLVFPHIMGLSFIDPLWAAFFGGTTIGMGILSLARHQAGVGGTGVVTLWLYKTRGWNVGKAQLTIDVGILLVSLLAIDVRHVLLSAVSAVAISGVVATFHTGRVLHGLLEAVKSPDAGDPTRVPCAPIRSRPVRPLRFGAREHTPGAALRAHLARSIVQGFWNSLRTPARNFPRCRRVGGARKGRAG</sequence>